<dbReference type="Gene3D" id="2.160.20.10">
    <property type="entry name" value="Single-stranded right-handed beta-helix, Pectin lyase-like"/>
    <property type="match status" value="2"/>
</dbReference>
<feature type="domain" description="Right handed beta helix" evidence="2">
    <location>
        <begin position="417"/>
        <end position="575"/>
    </location>
</feature>
<feature type="domain" description="GH141-like insertion" evidence="3">
    <location>
        <begin position="126"/>
        <end position="265"/>
    </location>
</feature>
<dbReference type="InterPro" id="IPR011050">
    <property type="entry name" value="Pectin_lyase_fold/virulence"/>
</dbReference>
<accession>A0ABU1AH93</accession>
<proteinExistence type="predicted"/>
<dbReference type="Pfam" id="PF13229">
    <property type="entry name" value="Beta_helix"/>
    <property type="match status" value="1"/>
</dbReference>
<name>A0ABU1AH93_9BACT</name>
<dbReference type="SMART" id="SM00710">
    <property type="entry name" value="PbH1"/>
    <property type="match status" value="7"/>
</dbReference>
<dbReference type="Proteomes" id="UP001243717">
    <property type="component" value="Unassembled WGS sequence"/>
</dbReference>
<dbReference type="Pfam" id="PF21231">
    <property type="entry name" value="GH141_M"/>
    <property type="match status" value="1"/>
</dbReference>
<keyword evidence="5" id="KW-1185">Reference proteome</keyword>
<feature type="signal peptide" evidence="1">
    <location>
        <begin position="1"/>
        <end position="25"/>
    </location>
</feature>
<dbReference type="InterPro" id="IPR012334">
    <property type="entry name" value="Pectin_lyas_fold"/>
</dbReference>
<dbReference type="PANTHER" id="PTHR36453:SF1">
    <property type="entry name" value="RIGHT HANDED BETA HELIX DOMAIN-CONTAINING PROTEIN"/>
    <property type="match status" value="1"/>
</dbReference>
<dbReference type="InterPro" id="IPR006626">
    <property type="entry name" value="PbH1"/>
</dbReference>
<feature type="chain" id="PRO_5046195422" evidence="1">
    <location>
        <begin position="26"/>
        <end position="595"/>
    </location>
</feature>
<organism evidence="4 5">
    <name type="scientific">Thalassobacterium sedimentorum</name>
    <dbReference type="NCBI Taxonomy" id="3041258"/>
    <lineage>
        <taxon>Bacteria</taxon>
        <taxon>Pseudomonadati</taxon>
        <taxon>Verrucomicrobiota</taxon>
        <taxon>Opitutia</taxon>
        <taxon>Puniceicoccales</taxon>
        <taxon>Coraliomargaritaceae</taxon>
        <taxon>Thalassobacterium</taxon>
    </lineage>
</organism>
<dbReference type="PANTHER" id="PTHR36453">
    <property type="entry name" value="SECRETED PROTEIN-RELATED"/>
    <property type="match status" value="1"/>
</dbReference>
<sequence>MPSRIAHFATLLSFAGLFCGLPASALEFHVAQLGDDESIGTIDQPFKTVSRAKAQVRKEIAKGLRQNIIISLHQGVYELSEPLIFSPEDSGTEVFSITYTAHKQDTVILSGGRQVTNWKADKTGRWSADLPRVKAGKWFFRQLVVNDQRATRARWPNTDGDLSIETVSEDVKTFSFNQSLPSASLSEQNAELVVFQHWSISRGRVIASDNQHVTTATPMGWIGHGPHTTTVPERYSYIEHTLAGLDKPGEWFLDSTSGTLHYIPRQGETRSNTIAVAPHLERLIVIEGTKDSPVRNIHFQGIQFEDTDFPLPDIGYNEIQAAHYGTTIDERIYVHPVAIECSWAEGIQFERCRFAHFNSSAIGLGPGAHNNSILGCQIEDIGGNGIMIGWRGKGELEGVLGGRLESDWADPSDAPTGNEVSNCHIRQCGQDSRGSCGIFVAFTANTRIAHNHIHDMPYTGVTIGFRWSPKSSTQTNCLVENNHIHNVMKQLADGGAIYTLGVQPQTTFRGNHIHDVERRPEAIGWPNNGFFMDQSSSGFLFEQNVVYQTAGSALRFNESKHEWHTWKDNFFENQASEAAQAIIDEAGIKKQYRSH</sequence>
<comment type="caution">
    <text evidence="4">The sequence shown here is derived from an EMBL/GenBank/DDBJ whole genome shotgun (WGS) entry which is preliminary data.</text>
</comment>
<evidence type="ECO:0000313" key="4">
    <source>
        <dbReference type="EMBL" id="MDQ8194158.1"/>
    </source>
</evidence>
<dbReference type="EMBL" id="JARXIC010000009">
    <property type="protein sequence ID" value="MDQ8194158.1"/>
    <property type="molecule type" value="Genomic_DNA"/>
</dbReference>
<evidence type="ECO:0000256" key="1">
    <source>
        <dbReference type="SAM" id="SignalP"/>
    </source>
</evidence>
<dbReference type="RefSeq" id="WP_308984641.1">
    <property type="nucleotide sequence ID" value="NZ_JARXIC010000009.1"/>
</dbReference>
<protein>
    <submittedName>
        <fullName evidence="4">Right-handed parallel beta-helix repeat-containing protein</fullName>
    </submittedName>
</protein>
<dbReference type="SUPFAM" id="SSF51126">
    <property type="entry name" value="Pectin lyase-like"/>
    <property type="match status" value="1"/>
</dbReference>
<dbReference type="InterPro" id="IPR048482">
    <property type="entry name" value="GH141_ins"/>
</dbReference>
<gene>
    <name evidence="4" type="ORF">QEH59_06965</name>
</gene>
<evidence type="ECO:0000259" key="3">
    <source>
        <dbReference type="Pfam" id="PF21231"/>
    </source>
</evidence>
<dbReference type="InterPro" id="IPR039448">
    <property type="entry name" value="Beta_helix"/>
</dbReference>
<evidence type="ECO:0000313" key="5">
    <source>
        <dbReference type="Proteomes" id="UP001243717"/>
    </source>
</evidence>
<keyword evidence="1" id="KW-0732">Signal</keyword>
<evidence type="ECO:0000259" key="2">
    <source>
        <dbReference type="Pfam" id="PF13229"/>
    </source>
</evidence>
<reference evidence="4 5" key="1">
    <citation type="submission" date="2023-04" db="EMBL/GenBank/DDBJ databases">
        <title>A novel bacteria isolated from coastal sediment.</title>
        <authorList>
            <person name="Liu X.-J."/>
            <person name="Du Z.-J."/>
        </authorList>
    </citation>
    <scope>NUCLEOTIDE SEQUENCE [LARGE SCALE GENOMIC DNA]</scope>
    <source>
        <strain evidence="4 5">SDUM461004</strain>
    </source>
</reference>